<feature type="region of interest" description="Disordered" evidence="1">
    <location>
        <begin position="258"/>
        <end position="278"/>
    </location>
</feature>
<protein>
    <submittedName>
        <fullName evidence="2">Uncharacterized protein</fullName>
    </submittedName>
</protein>
<dbReference type="AlphaFoldDB" id="A0A8H6N6J7"/>
<evidence type="ECO:0000313" key="3">
    <source>
        <dbReference type="Proteomes" id="UP000654918"/>
    </source>
</evidence>
<evidence type="ECO:0000256" key="1">
    <source>
        <dbReference type="SAM" id="MobiDB-lite"/>
    </source>
</evidence>
<comment type="caution">
    <text evidence="2">The sequence shown here is derived from an EMBL/GenBank/DDBJ whole genome shotgun (WGS) entry which is preliminary data.</text>
</comment>
<name>A0A8H6N6J7_9PEZI</name>
<dbReference type="EMBL" id="WIGO01000258">
    <property type="protein sequence ID" value="KAF6821478.1"/>
    <property type="molecule type" value="Genomic_DNA"/>
</dbReference>
<reference evidence="2" key="1">
    <citation type="journal article" date="2020" name="Phytopathology">
        <title>Genome Sequence Resources of Colletotrichum truncatum, C. plurivorum, C. musicola, and C. sojae: Four Species Pathogenic to Soybean (Glycine max).</title>
        <authorList>
            <person name="Rogerio F."/>
            <person name="Boufleur T.R."/>
            <person name="Ciampi-Guillardi M."/>
            <person name="Sukno S.A."/>
            <person name="Thon M.R."/>
            <person name="Massola Junior N.S."/>
            <person name="Baroncelli R."/>
        </authorList>
    </citation>
    <scope>NUCLEOTIDE SEQUENCE</scope>
    <source>
        <strain evidence="2">LFN00145</strain>
    </source>
</reference>
<gene>
    <name evidence="2" type="ORF">CPLU01_12460</name>
</gene>
<proteinExistence type="predicted"/>
<feature type="region of interest" description="Disordered" evidence="1">
    <location>
        <begin position="136"/>
        <end position="185"/>
    </location>
</feature>
<keyword evidence="3" id="KW-1185">Reference proteome</keyword>
<evidence type="ECO:0000313" key="2">
    <source>
        <dbReference type="EMBL" id="KAF6821478.1"/>
    </source>
</evidence>
<organism evidence="2 3">
    <name type="scientific">Colletotrichum plurivorum</name>
    <dbReference type="NCBI Taxonomy" id="2175906"/>
    <lineage>
        <taxon>Eukaryota</taxon>
        <taxon>Fungi</taxon>
        <taxon>Dikarya</taxon>
        <taxon>Ascomycota</taxon>
        <taxon>Pezizomycotina</taxon>
        <taxon>Sordariomycetes</taxon>
        <taxon>Hypocreomycetidae</taxon>
        <taxon>Glomerellales</taxon>
        <taxon>Glomerellaceae</taxon>
        <taxon>Colletotrichum</taxon>
        <taxon>Colletotrichum orchidearum species complex</taxon>
    </lineage>
</organism>
<sequence length="278" mass="29949">MGVDAREAERAGTGRVAPFGRRLCGAAGRGVSKAEIRWTRAAGEPQLPQIRRLRACLVQGTPALKQVVLSRLGPDSPGMDYHALQLADDVREVVFGASLGQIRIWITAIRRTDLRDLGSIVAAWASRASRAGTIARARQGQRKDSTKRFQRRGRPDASPVRGWILGPGGAPTHSAPGRSAERAGPWSGLARQLGDEPTYSEMSYSQADASELCKRVSSTRVVLASVPGSQSARPVPLKARVRGRAFQIVHDSTTFLENNNATPRTIDSSASPQLLQSQ</sequence>
<accession>A0A8H6N6J7</accession>
<dbReference type="Proteomes" id="UP000654918">
    <property type="component" value="Unassembled WGS sequence"/>
</dbReference>